<proteinExistence type="predicted"/>
<dbReference type="Pfam" id="PF00359">
    <property type="entry name" value="PTS_EIIA_2"/>
    <property type="match status" value="1"/>
</dbReference>
<dbReference type="EMBL" id="JAHQCX010000005">
    <property type="protein sequence ID" value="MBU9726344.1"/>
    <property type="molecule type" value="Genomic_DNA"/>
</dbReference>
<dbReference type="InterPro" id="IPR002178">
    <property type="entry name" value="PTS_EIIA_type-2_dom"/>
</dbReference>
<dbReference type="PANTHER" id="PTHR47738:SF2">
    <property type="entry name" value="PTS SYSTEM FRUCTOSE-LIKE EIIA COMPONENT"/>
    <property type="match status" value="1"/>
</dbReference>
<keyword evidence="2" id="KW-0762">Sugar transport</keyword>
<dbReference type="SUPFAM" id="SSF55804">
    <property type="entry name" value="Phoshotransferase/anion transport protein"/>
    <property type="match status" value="1"/>
</dbReference>
<evidence type="ECO:0000313" key="2">
    <source>
        <dbReference type="EMBL" id="MBU9726344.1"/>
    </source>
</evidence>
<dbReference type="Proteomes" id="UP001314681">
    <property type="component" value="Unassembled WGS sequence"/>
</dbReference>
<protein>
    <submittedName>
        <fullName evidence="2">PTS sugar transporter subunit IIA</fullName>
    </submittedName>
</protein>
<name>A0ABS6K757_9FIRM</name>
<dbReference type="InterPro" id="IPR051541">
    <property type="entry name" value="PTS_SugarTrans_NitroReg"/>
</dbReference>
<sequence length="163" mass="18435">MKIREVINENTVNLELEAGDRDTVIRELAKMLYDNGLVQDLECFIQSVLEREKICSTYSTSELAVPHGISTSVNKAGLCFGRLTSAVDWDGDQETPVRFVFLIAIPRVEDETVINRHLEMISSIAISALREDNLEIWGKVKNTEEFLATLETAEGRENQYGRQ</sequence>
<gene>
    <name evidence="2" type="ORF">KTH90_09980</name>
</gene>
<accession>A0ABS6K757</accession>
<reference evidence="2 3" key="1">
    <citation type="submission" date="2021-06" db="EMBL/GenBank/DDBJ databases">
        <title>Description of novel taxa of the family Lachnospiraceae.</title>
        <authorList>
            <person name="Chaplin A.V."/>
            <person name="Sokolova S.R."/>
            <person name="Pikina A.P."/>
            <person name="Korzhanova M."/>
            <person name="Belova V."/>
            <person name="Korostin D."/>
            <person name="Efimov B.A."/>
        </authorList>
    </citation>
    <scope>NUCLEOTIDE SEQUENCE [LARGE SCALE GENOMIC DNA]</scope>
    <source>
        <strain evidence="2 3">ASD4241</strain>
    </source>
</reference>
<dbReference type="RefSeq" id="WP_238726729.1">
    <property type="nucleotide sequence ID" value="NZ_JAHQCX010000005.1"/>
</dbReference>
<dbReference type="PANTHER" id="PTHR47738">
    <property type="entry name" value="PTS SYSTEM FRUCTOSE-LIKE EIIA COMPONENT-RELATED"/>
    <property type="match status" value="1"/>
</dbReference>
<keyword evidence="2" id="KW-0813">Transport</keyword>
<feature type="domain" description="PTS EIIA type-2" evidence="1">
    <location>
        <begin position="5"/>
        <end position="153"/>
    </location>
</feature>
<dbReference type="CDD" id="cd00211">
    <property type="entry name" value="PTS_IIA_fru"/>
    <property type="match status" value="1"/>
</dbReference>
<dbReference type="Gene3D" id="3.40.930.10">
    <property type="entry name" value="Mannitol-specific EII, Chain A"/>
    <property type="match status" value="1"/>
</dbReference>
<dbReference type="PROSITE" id="PS51094">
    <property type="entry name" value="PTS_EIIA_TYPE_2"/>
    <property type="match status" value="1"/>
</dbReference>
<evidence type="ECO:0000313" key="3">
    <source>
        <dbReference type="Proteomes" id="UP001314681"/>
    </source>
</evidence>
<comment type="caution">
    <text evidence="2">The sequence shown here is derived from an EMBL/GenBank/DDBJ whole genome shotgun (WGS) entry which is preliminary data.</text>
</comment>
<keyword evidence="3" id="KW-1185">Reference proteome</keyword>
<evidence type="ECO:0000259" key="1">
    <source>
        <dbReference type="PROSITE" id="PS51094"/>
    </source>
</evidence>
<dbReference type="InterPro" id="IPR016152">
    <property type="entry name" value="PTrfase/Anion_transptr"/>
</dbReference>
<organism evidence="2 3">
    <name type="scientific">Diplocloster modestus</name>
    <dbReference type="NCBI Taxonomy" id="2850322"/>
    <lineage>
        <taxon>Bacteria</taxon>
        <taxon>Bacillati</taxon>
        <taxon>Bacillota</taxon>
        <taxon>Clostridia</taxon>
        <taxon>Lachnospirales</taxon>
        <taxon>Lachnospiraceae</taxon>
        <taxon>Diplocloster</taxon>
    </lineage>
</organism>